<dbReference type="InterPro" id="IPR036291">
    <property type="entry name" value="NAD(P)-bd_dom_sf"/>
</dbReference>
<evidence type="ECO:0000259" key="6">
    <source>
        <dbReference type="SMART" id="SM01350"/>
    </source>
</evidence>
<sequence length="359" mass="37662">MQVGMIGLGRMGADLVRRLTRHGHQCVVHDVRPAAVAALQAEGASGADSLDAMMSMLKAPRILWLMVPAGAVEATLAQLTPMLSPGDIVIDGGNSSFRDGIRRGTELGEKNVHFVDVGTSGGIAGLTRGYCLMIGGEQDIVTYLTPIFRALAPGGNGGPGAANVAPSPNGHARDDDSATAEYGYLYCGLHGAGHFVKMVHNGIEYGMMAAIAEGLNILKQAGIGKHTHEVGAETAPLRNPEYYQYDFALPEIAEVWRHGSVIDSWLLDRIANALRKDPALDQFAGHVSDSGEGRWTLEAAIDEAVPAPVLSAALFSRFSSRGQAGFANQVLSAMRQEFGGHAEAAASSPSPSTPPAKDA</sequence>
<dbReference type="InterPro" id="IPR013328">
    <property type="entry name" value="6PGD_dom2"/>
</dbReference>
<protein>
    <submittedName>
        <fullName evidence="7">6-phosphogluconate dehydrogenase, NAD(+)-dependent, decarboxylating</fullName>
        <ecNumber evidence="7">1.1.1.343</ecNumber>
    </submittedName>
</protein>
<dbReference type="Pfam" id="PF00393">
    <property type="entry name" value="6PGD"/>
    <property type="match status" value="2"/>
</dbReference>
<evidence type="ECO:0000313" key="7">
    <source>
        <dbReference type="EMBL" id="VVD93434.1"/>
    </source>
</evidence>
<keyword evidence="3 7" id="KW-0560">Oxidoreductase</keyword>
<dbReference type="RefSeq" id="WP_150683701.1">
    <property type="nucleotide sequence ID" value="NZ_CABPSF010000002.1"/>
</dbReference>
<evidence type="ECO:0000256" key="1">
    <source>
        <dbReference type="ARBA" id="ARBA00004959"/>
    </source>
</evidence>
<dbReference type="InterPro" id="IPR004849">
    <property type="entry name" value="6DGDH_YqeC"/>
</dbReference>
<gene>
    <name evidence="7" type="ORF">PIN31115_01718</name>
</gene>
<dbReference type="UniPathway" id="UPA00115"/>
<keyword evidence="8" id="KW-1185">Reference proteome</keyword>
<name>A0A5E4U3J8_9BURK</name>
<accession>A0A5E4U3J8</accession>
<dbReference type="PRINTS" id="PR00076">
    <property type="entry name" value="6PGDHDRGNASE"/>
</dbReference>
<dbReference type="EC" id="1.1.1.343" evidence="7"/>
<proteinExistence type="inferred from homology"/>
<dbReference type="InterPro" id="IPR006114">
    <property type="entry name" value="6PGDH_C"/>
</dbReference>
<dbReference type="InterPro" id="IPR006183">
    <property type="entry name" value="Pgluconate_DH"/>
</dbReference>
<dbReference type="AlphaFoldDB" id="A0A5E4U3J8"/>
<evidence type="ECO:0000256" key="2">
    <source>
        <dbReference type="ARBA" id="ARBA00008419"/>
    </source>
</evidence>
<reference evidence="7 8" key="1">
    <citation type="submission" date="2019-08" db="EMBL/GenBank/DDBJ databases">
        <authorList>
            <person name="Peeters C."/>
        </authorList>
    </citation>
    <scope>NUCLEOTIDE SEQUENCE [LARGE SCALE GENOMIC DNA]</scope>
    <source>
        <strain evidence="7 8">LMG 31115</strain>
    </source>
</reference>
<dbReference type="Pfam" id="PF03446">
    <property type="entry name" value="NAD_binding_2"/>
    <property type="match status" value="1"/>
</dbReference>
<dbReference type="Gene3D" id="1.10.1040.10">
    <property type="entry name" value="N-(1-d-carboxylethyl)-l-norvaline Dehydrogenase, domain 2"/>
    <property type="match status" value="1"/>
</dbReference>
<comment type="similarity">
    <text evidence="2">Belongs to the 6-phosphogluconate dehydrogenase family.</text>
</comment>
<evidence type="ECO:0000256" key="5">
    <source>
        <dbReference type="SAM" id="MobiDB-lite"/>
    </source>
</evidence>
<feature type="region of interest" description="Disordered" evidence="5">
    <location>
        <begin position="340"/>
        <end position="359"/>
    </location>
</feature>
<dbReference type="InterPro" id="IPR006115">
    <property type="entry name" value="6PGDH_NADP-bd"/>
</dbReference>
<evidence type="ECO:0000313" key="8">
    <source>
        <dbReference type="Proteomes" id="UP000333828"/>
    </source>
</evidence>
<dbReference type="GO" id="GO:0006098">
    <property type="term" value="P:pentose-phosphate shunt"/>
    <property type="evidence" value="ECO:0007669"/>
    <property type="project" value="UniProtKB-UniPathway"/>
</dbReference>
<feature type="domain" description="6-phosphogluconate dehydrogenase C-terminal" evidence="6">
    <location>
        <begin position="193"/>
        <end position="342"/>
    </location>
</feature>
<dbReference type="GO" id="GO:0019521">
    <property type="term" value="P:D-gluconate metabolic process"/>
    <property type="evidence" value="ECO:0007669"/>
    <property type="project" value="UniProtKB-KW"/>
</dbReference>
<dbReference type="SMART" id="SM01350">
    <property type="entry name" value="6PGD"/>
    <property type="match status" value="1"/>
</dbReference>
<dbReference type="InterPro" id="IPR008927">
    <property type="entry name" value="6-PGluconate_DH-like_C_sf"/>
</dbReference>
<dbReference type="EMBL" id="CABPSI010000002">
    <property type="protein sequence ID" value="VVD93434.1"/>
    <property type="molecule type" value="Genomic_DNA"/>
</dbReference>
<dbReference type="SUPFAM" id="SSF51735">
    <property type="entry name" value="NAD(P)-binding Rossmann-fold domains"/>
    <property type="match status" value="1"/>
</dbReference>
<dbReference type="GO" id="GO:0050661">
    <property type="term" value="F:NADP binding"/>
    <property type="evidence" value="ECO:0007669"/>
    <property type="project" value="InterPro"/>
</dbReference>
<dbReference type="NCBIfam" id="TIGR00872">
    <property type="entry name" value="gnd_rel"/>
    <property type="match status" value="1"/>
</dbReference>
<dbReference type="GO" id="GO:0004616">
    <property type="term" value="F:phosphogluconate dehydrogenase (decarboxylating) activity"/>
    <property type="evidence" value="ECO:0007669"/>
    <property type="project" value="InterPro"/>
</dbReference>
<evidence type="ECO:0000256" key="4">
    <source>
        <dbReference type="ARBA" id="ARBA00023064"/>
    </source>
</evidence>
<dbReference type="Proteomes" id="UP000333828">
    <property type="component" value="Unassembled WGS sequence"/>
</dbReference>
<dbReference type="NCBIfam" id="NF007161">
    <property type="entry name" value="PRK09599.1"/>
    <property type="match status" value="1"/>
</dbReference>
<dbReference type="Gene3D" id="3.40.50.720">
    <property type="entry name" value="NAD(P)-binding Rossmann-like Domain"/>
    <property type="match status" value="1"/>
</dbReference>
<dbReference type="PANTHER" id="PTHR11811">
    <property type="entry name" value="6-PHOSPHOGLUCONATE DEHYDROGENASE"/>
    <property type="match status" value="1"/>
</dbReference>
<dbReference type="SUPFAM" id="SSF48179">
    <property type="entry name" value="6-phosphogluconate dehydrogenase C-terminal domain-like"/>
    <property type="match status" value="1"/>
</dbReference>
<comment type="pathway">
    <text evidence="1">Carbohydrate degradation; pentose phosphate pathway.</text>
</comment>
<organism evidence="7 8">
    <name type="scientific">Pandoraea iniqua</name>
    <dbReference type="NCBI Taxonomy" id="2508288"/>
    <lineage>
        <taxon>Bacteria</taxon>
        <taxon>Pseudomonadati</taxon>
        <taxon>Pseudomonadota</taxon>
        <taxon>Betaproteobacteria</taxon>
        <taxon>Burkholderiales</taxon>
        <taxon>Burkholderiaceae</taxon>
        <taxon>Pandoraea</taxon>
    </lineage>
</organism>
<evidence type="ECO:0000256" key="3">
    <source>
        <dbReference type="ARBA" id="ARBA00023002"/>
    </source>
</evidence>
<keyword evidence="4" id="KW-0311">Gluconate utilization</keyword>